<comment type="caution">
    <text evidence="12">The sequence shown here is derived from an EMBL/GenBank/DDBJ whole genome shotgun (WGS) entry which is preliminary data.</text>
</comment>
<dbReference type="Pfam" id="PF23731">
    <property type="entry name" value="ARM_ECM29_C"/>
    <property type="match status" value="1"/>
</dbReference>
<feature type="domain" description="Plastocyanin-like" evidence="7">
    <location>
        <begin position="29"/>
        <end position="170"/>
    </location>
</feature>
<evidence type="ECO:0000259" key="10">
    <source>
        <dbReference type="Pfam" id="PF23702"/>
    </source>
</evidence>
<keyword evidence="13" id="KW-1185">Reference proteome</keyword>
<evidence type="ECO:0000256" key="3">
    <source>
        <dbReference type="ARBA" id="ARBA00022490"/>
    </source>
</evidence>
<protein>
    <submittedName>
        <fullName evidence="12">Proteasome stabiliser-domain-containing protein</fullName>
    </submittedName>
</protein>
<evidence type="ECO:0000259" key="11">
    <source>
        <dbReference type="Pfam" id="PF24492"/>
    </source>
</evidence>
<keyword evidence="5 12" id="KW-0647">Proteasome</keyword>
<dbReference type="Pfam" id="PF07731">
    <property type="entry name" value="Cu-oxidase_2"/>
    <property type="match status" value="1"/>
</dbReference>
<keyword evidence="3" id="KW-0963">Cytoplasm</keyword>
<dbReference type="GO" id="GO:0060090">
    <property type="term" value="F:molecular adaptor activity"/>
    <property type="evidence" value="ECO:0007669"/>
    <property type="project" value="InterPro"/>
</dbReference>
<name>A0A433QLL1_9FUNG</name>
<dbReference type="SUPFAM" id="SSF48371">
    <property type="entry name" value="ARM repeat"/>
    <property type="match status" value="2"/>
</dbReference>
<keyword evidence="4" id="KW-0677">Repeat</keyword>
<dbReference type="GO" id="GO:0005737">
    <property type="term" value="C:cytoplasm"/>
    <property type="evidence" value="ECO:0007669"/>
    <property type="project" value="UniProtKB-SubCell"/>
</dbReference>
<dbReference type="Pfam" id="PF24492">
    <property type="entry name" value="HEAT_ECM29"/>
    <property type="match status" value="1"/>
</dbReference>
<dbReference type="Gene3D" id="2.60.40.420">
    <property type="entry name" value="Cupredoxins - blue copper proteins"/>
    <property type="match status" value="2"/>
</dbReference>
<reference evidence="12 13" key="1">
    <citation type="journal article" date="2018" name="New Phytol.">
        <title>Phylogenomics of Endogonaceae and evolution of mycorrhizas within Mucoromycota.</title>
        <authorList>
            <person name="Chang Y."/>
            <person name="Desiro A."/>
            <person name="Na H."/>
            <person name="Sandor L."/>
            <person name="Lipzen A."/>
            <person name="Clum A."/>
            <person name="Barry K."/>
            <person name="Grigoriev I.V."/>
            <person name="Martin F.M."/>
            <person name="Stajich J.E."/>
            <person name="Smith M.E."/>
            <person name="Bonito G."/>
            <person name="Spatafora J.W."/>
        </authorList>
    </citation>
    <scope>NUCLEOTIDE SEQUENCE [LARGE SCALE GENOMIC DNA]</scope>
    <source>
        <strain evidence="12 13">AD002</strain>
    </source>
</reference>
<comment type="subcellular location">
    <subcellularLocation>
        <location evidence="1">Cytoplasm</location>
    </subcellularLocation>
</comment>
<dbReference type="SUPFAM" id="SSF49503">
    <property type="entry name" value="Cupredoxins"/>
    <property type="match status" value="2"/>
</dbReference>
<evidence type="ECO:0000256" key="5">
    <source>
        <dbReference type="ARBA" id="ARBA00022942"/>
    </source>
</evidence>
<dbReference type="InterPro" id="IPR055443">
    <property type="entry name" value="HEAT_ECM29"/>
</dbReference>
<dbReference type="GO" id="GO:0016491">
    <property type="term" value="F:oxidoreductase activity"/>
    <property type="evidence" value="ECO:0007669"/>
    <property type="project" value="InterPro"/>
</dbReference>
<dbReference type="InterPro" id="IPR008972">
    <property type="entry name" value="Cupredoxin"/>
</dbReference>
<dbReference type="GO" id="GO:0000502">
    <property type="term" value="C:proteasome complex"/>
    <property type="evidence" value="ECO:0007669"/>
    <property type="project" value="UniProtKB-KW"/>
</dbReference>
<dbReference type="GO" id="GO:0043248">
    <property type="term" value="P:proteasome assembly"/>
    <property type="evidence" value="ECO:0007669"/>
    <property type="project" value="InterPro"/>
</dbReference>
<dbReference type="GO" id="GO:0036503">
    <property type="term" value="P:ERAD pathway"/>
    <property type="evidence" value="ECO:0007669"/>
    <property type="project" value="TreeGrafter"/>
</dbReference>
<dbReference type="Gene3D" id="1.25.10.10">
    <property type="entry name" value="Leucine-rich Repeat Variant"/>
    <property type="match status" value="3"/>
</dbReference>
<feature type="domain" description="Proteasome component Ecm29 N-terminal" evidence="9">
    <location>
        <begin position="491"/>
        <end position="972"/>
    </location>
</feature>
<dbReference type="PANTHER" id="PTHR23346">
    <property type="entry name" value="TRANSLATIONAL ACTIVATOR GCN1-RELATED"/>
    <property type="match status" value="1"/>
</dbReference>
<evidence type="ECO:0000256" key="4">
    <source>
        <dbReference type="ARBA" id="ARBA00022737"/>
    </source>
</evidence>
<dbReference type="Pfam" id="PF00394">
    <property type="entry name" value="Cu-oxidase"/>
    <property type="match status" value="1"/>
</dbReference>
<feature type="domain" description="ECM29 ARM-like repeats" evidence="10">
    <location>
        <begin position="1141"/>
        <end position="1248"/>
    </location>
</feature>
<sequence>MAQYGNGLVGALIIRNRHLEPYRHLVNKEYNVLLTDWYHTPSPELLKTYLSPISNGNEPIPDNGLINGHNSFNCSIAPAGSKCTPNAKKAEFFFKQGHRYRLRIINTSTFSAFVFSIDGHQLTIVEADGIDLEPVTVDRLNINVAQRYSVIVEAKQPIDSYWMRAELETACYPTDASQLDKMVLGEIHYVGAPINPPDFSHSVPKKPSEINGETSECKDMSLDMLKPYYRRDAPMPVGKHITLNVTFGNDTNGINRGYINNVTYVPVFERPTLFNVWSGSRDYAPSQFLIEINKKQVVDVHGHIFFVLGVGTGVYDPNNATIINSLRFKNPLRRDTSTIPSNGWTLISVYILGRFIADNPGVWAFHCHIDVCIFTICICSSHVITFSEHHGSAIVQRDTNAFLVAVAHGSRSRDAIRRAAQRDREAAHPQARSARLLDIRWTAVRSIVNGMVCTQSDGLFWTDDECGGSYAAPFPSHRLIRYILQLRSHFQNVELRFALCNTDAQLEKTIGTFLPPVLLKLGSPHEPVKKKVMEILVHINKRVKPAPQIKLPFDALLAQFSDPAIGVFVKNFTVLYLEMGYARMAPVDAAAYVPALIRGISQRPGPQRIAILHMILPVLIHYKLNPSEESTARSEPFQFDAHPQDAATVLSFFMDVMLYVQPSSAPSSHHHHGEQTQPANLPPPGLSPRAVENVTNKGKVQWLSSQLTRVKTGILRLLCTSAFTDDERLRILIVGACEMNDAVLTASEDGLKRWAGKADLEKLQVIQGLYALYQGTVSTKGVDPLDIRLPASNLIKIRILNYLTRSKLATNLVAPMLQIVFDGLYGENTTPKLRQQTMAFVQWVAKMGDSTKLAAVAPVMISGLFKYINQNEIIVGNVPQVARGDASILRLFFENLESEPPNVRVYVQDALSSMMEVYRDPRPDEAIASVLQEIILDSVQKSDPSSRYIALKYANTIYPFSNVFARHISLLGTSLTVTKLEVKEEASRGLRPFLHDNSFALSTTNIPPTVFPDFAELVEYVITHPPSQPYTLASKSPVVTRGYPVEVYIEILTLLRTTLVVKANEDGAFANVAHERLSEKVEDGMGEDPLMREAFGRLVKSWWDEGEGSRHRRALEAWMKVIEDGISLHISDPGLHSAASTCFLEMISLGPSSLSKSMSTRPTGWIKPFLFSPKLETRESMSHIFGIVGSEDGISITEIESLLQEFVQVVEKPDTSPQHNNVDQKHGAILGIGYLVGRCMYRGRALSPDVIKQCVTLLADQLTLTHTITNYMIISAASQALSEIGRLAPLPLPSGESQEQSEVGTKGREGIDSMDVDTPLTQKVVLERLTTLAKSAKDNKVQERAVQTLGHLGIPLPEPSLLAAIVATVYETANTKQVELYFAGGEALSSVAFGWESEVLAKYRDISDVAVPVVLTNDQQEQRKKLAQQVLTKIITEFVATDKAVWRKAACIWLLCLIKFCKTSEVVKANLQPIHAAFSKLLSDRDDFTQEVASKGLGLVYETGDVKIKEDLLFSLVGTFTEGRAIQAQSVTADTVLFDQGTLGSAPDGSSITTYKELQSLASEMNQPDLIYKFMNLANHNAMWTSRRGAAFGFQSLMAHAEKELEPYLPKLLPKLYRYQFDPNPKINQSMKQIWRALVKDPKKMVDEYFDEIMKDLLVGLGNRMWRVREACCTAVTDLLQGRQLWQIEQHLEELWKMCFRAVDDIKESVREAATSTCRNLVKLTVHYCDASMVSPADGAKVMNIVVPFLLQKGIVSGAKDVQKFSLDTILKVCKTGAALLKPHVPDIVDTLLQSLSSLEPQAMNYLSFHTEKYNISQEQLDNARLFGAKNSPMMEGIEQCVDQVDEQVLTELTPRIIYIIRKGTGLPTKAGCARFIVTLCMNRRTIFEPHADNVLKSLSGAVQDRNAAVRKSYATAVGYVCQFSTNTRTINFVNHLKKLYIEGEDEELRSVAAIVISEMCKHATDKLKSLSTEVVPLVYFGVHDPNESINAAWKEAWENLTGGSTSSISLYLIEIIAFVQPLLNSHSWKIKQTAAFTIADMCKAVDLLPHVDTIMPIMVSTLAARAWAGKETVLDAFVRLCISCEKWWQSNPQAKPSLDDVATILVREAKRTNKPYKRHALGSLTLFLEAFNDHVDNFADVQDFLVELCEMDEAAVMEEEEENERPLLLLIKAGAFKALVAGLKPDKHTAQEQYIGDVAKVLTTHIQGNVWNVQLAILESLHTFIERVPAAKVDKAVLASILQACWLCLGDLKYSAIRTAAMKDFAAVVEKTKGGYPWMDGARKLSLSIPEKYDSFTFQNWISNNTDTGVIGPEMKSGLIQKLDNYIAKEHVAALVDDAKKIKLSLVKSS</sequence>
<dbReference type="InterPro" id="IPR024372">
    <property type="entry name" value="Ecm29_N"/>
</dbReference>
<dbReference type="InterPro" id="IPR001117">
    <property type="entry name" value="Cu-oxidase_2nd"/>
</dbReference>
<dbReference type="InterPro" id="IPR011706">
    <property type="entry name" value="Cu-oxidase_C"/>
</dbReference>
<comment type="similarity">
    <text evidence="2">Belongs to the multicopper oxidase family.</text>
</comment>
<feature type="domain" description="Plastocyanin-like" evidence="8">
    <location>
        <begin position="300"/>
        <end position="370"/>
    </location>
</feature>
<dbReference type="InterPro" id="IPR055444">
    <property type="entry name" value="ARM_ECM29"/>
</dbReference>
<evidence type="ECO:0000256" key="6">
    <source>
        <dbReference type="SAM" id="MobiDB-lite"/>
    </source>
</evidence>
<dbReference type="Pfam" id="PF13001">
    <property type="entry name" value="ECM29_N"/>
    <property type="match status" value="1"/>
</dbReference>
<feature type="region of interest" description="Disordered" evidence="6">
    <location>
        <begin position="1291"/>
        <end position="1312"/>
    </location>
</feature>
<gene>
    <name evidence="12" type="ORF">BC938DRAFT_479092</name>
</gene>
<dbReference type="EMBL" id="RBNJ01003669">
    <property type="protein sequence ID" value="RUS30672.1"/>
    <property type="molecule type" value="Genomic_DNA"/>
</dbReference>
<dbReference type="InterPro" id="IPR016024">
    <property type="entry name" value="ARM-type_fold"/>
</dbReference>
<evidence type="ECO:0000259" key="7">
    <source>
        <dbReference type="Pfam" id="PF00394"/>
    </source>
</evidence>
<feature type="domain" description="Proteasome adapter and scaffold protein ECM29 HEAT-repeat" evidence="11">
    <location>
        <begin position="1781"/>
        <end position="1941"/>
    </location>
</feature>
<evidence type="ECO:0000259" key="9">
    <source>
        <dbReference type="Pfam" id="PF13001"/>
    </source>
</evidence>
<dbReference type="InterPro" id="IPR011989">
    <property type="entry name" value="ARM-like"/>
</dbReference>
<dbReference type="Pfam" id="PF23702">
    <property type="entry name" value="ARM_ECM29"/>
    <property type="match status" value="1"/>
</dbReference>
<dbReference type="CDD" id="cd13886">
    <property type="entry name" value="CuRO_2_MCO_like_1"/>
    <property type="match status" value="1"/>
</dbReference>
<dbReference type="FunFam" id="2.60.40.420:FF:000045">
    <property type="entry name" value="Laccase 2"/>
    <property type="match status" value="1"/>
</dbReference>
<evidence type="ECO:0000313" key="12">
    <source>
        <dbReference type="EMBL" id="RUS30672.1"/>
    </source>
</evidence>
<dbReference type="PANTHER" id="PTHR23346:SF19">
    <property type="entry name" value="PROTEASOME ADAPTER AND SCAFFOLD PROTEIN ECM29"/>
    <property type="match status" value="1"/>
</dbReference>
<feature type="region of interest" description="Disordered" evidence="6">
    <location>
        <begin position="664"/>
        <end position="690"/>
    </location>
</feature>
<organism evidence="12 13">
    <name type="scientific">Jimgerdemannia flammicorona</name>
    <dbReference type="NCBI Taxonomy" id="994334"/>
    <lineage>
        <taxon>Eukaryota</taxon>
        <taxon>Fungi</taxon>
        <taxon>Fungi incertae sedis</taxon>
        <taxon>Mucoromycota</taxon>
        <taxon>Mucoromycotina</taxon>
        <taxon>Endogonomycetes</taxon>
        <taxon>Endogonales</taxon>
        <taxon>Endogonaceae</taxon>
        <taxon>Jimgerdemannia</taxon>
    </lineage>
</organism>
<dbReference type="GO" id="GO:0005634">
    <property type="term" value="C:nucleus"/>
    <property type="evidence" value="ECO:0007669"/>
    <property type="project" value="TreeGrafter"/>
</dbReference>
<evidence type="ECO:0000313" key="13">
    <source>
        <dbReference type="Proteomes" id="UP000274822"/>
    </source>
</evidence>
<dbReference type="GO" id="GO:0005507">
    <property type="term" value="F:copper ion binding"/>
    <property type="evidence" value="ECO:0007669"/>
    <property type="project" value="InterPro"/>
</dbReference>
<dbReference type="Proteomes" id="UP000274822">
    <property type="component" value="Unassembled WGS sequence"/>
</dbReference>
<proteinExistence type="inferred from homology"/>
<evidence type="ECO:0000256" key="1">
    <source>
        <dbReference type="ARBA" id="ARBA00004496"/>
    </source>
</evidence>
<evidence type="ECO:0000259" key="8">
    <source>
        <dbReference type="Pfam" id="PF07731"/>
    </source>
</evidence>
<accession>A0A433QLL1</accession>
<evidence type="ECO:0000256" key="2">
    <source>
        <dbReference type="ARBA" id="ARBA00010609"/>
    </source>
</evidence>